<dbReference type="EMBL" id="UOFN01000102">
    <property type="protein sequence ID" value="VAW78838.1"/>
    <property type="molecule type" value="Genomic_DNA"/>
</dbReference>
<organism evidence="1">
    <name type="scientific">hydrothermal vent metagenome</name>
    <dbReference type="NCBI Taxonomy" id="652676"/>
    <lineage>
        <taxon>unclassified sequences</taxon>
        <taxon>metagenomes</taxon>
        <taxon>ecological metagenomes</taxon>
    </lineage>
</organism>
<dbReference type="InterPro" id="IPR043148">
    <property type="entry name" value="TagF_C"/>
</dbReference>
<name>A0A3B0YD94_9ZZZZ</name>
<dbReference type="InterPro" id="IPR030906">
    <property type="entry name" value="Surf_polysacc"/>
</dbReference>
<accession>A0A3B0YD94</accession>
<sequence>MSASRSLLLIPVENQVRELDPKLLLACVAAQRGFSSIIGSRREMEFNIDSFPSAIYLSKSMTIRSLLFFWVARHFGHKIVAWDEEALVHLPAKTYFSRRLNASAIKYVLSLFAWGQDNVDLWRQYPHTPKDTPIHAVGNPRGDMLRSEIRSYYEHDVEALRQKYGDFILVNTNFNHVNAFGADINLFRPVKKPGDKARFGRAARGMSREYARGLWEHKHAVFARFRELIPALEQAFPRHTIVVRPHPTENHQAYKEIAARCRRVQVTNEGNVVAWLMAAKALVHNGCTTAVEAYVMNVPAVSYRVPVNEEYDNGFYRLPNGLSHECFSFEALKQTLEKILAGELGIPAGEQCQPLINRYLEAQDGPLSCERMVSILETISNLQAGPGRQSISTRMHRWMLAKGLNLARHVKSSLPGSHNKPEYQLHRYPVIPLDDIRERIARFQKLLGYKKQLSIEPVSDVMFRIEA</sequence>
<dbReference type="SUPFAM" id="SSF53756">
    <property type="entry name" value="UDP-Glycosyltransferase/glycogen phosphorylase"/>
    <property type="match status" value="1"/>
</dbReference>
<reference evidence="1" key="1">
    <citation type="submission" date="2018-06" db="EMBL/GenBank/DDBJ databases">
        <authorList>
            <person name="Zhirakovskaya E."/>
        </authorList>
    </citation>
    <scope>NUCLEOTIDE SEQUENCE</scope>
</reference>
<evidence type="ECO:0008006" key="2">
    <source>
        <dbReference type="Google" id="ProtNLM"/>
    </source>
</evidence>
<gene>
    <name evidence="1" type="ORF">MNBD_GAMMA15-1315</name>
</gene>
<proteinExistence type="predicted"/>
<dbReference type="Gene3D" id="3.40.50.12580">
    <property type="match status" value="1"/>
</dbReference>
<dbReference type="AlphaFoldDB" id="A0A3B0YD94"/>
<evidence type="ECO:0000313" key="1">
    <source>
        <dbReference type="EMBL" id="VAW78838.1"/>
    </source>
</evidence>
<protein>
    <recommendedName>
        <fullName evidence="2">Surface carbohydrate biosynthesis protein</fullName>
    </recommendedName>
</protein>
<dbReference type="NCBIfam" id="TIGR04396">
    <property type="entry name" value="surf_polysacc"/>
    <property type="match status" value="1"/>
</dbReference>